<dbReference type="OrthoDB" id="9807890at2"/>
<protein>
    <recommendedName>
        <fullName evidence="1">Calcineurin-like phosphoesterase domain-containing protein</fullName>
    </recommendedName>
</protein>
<dbReference type="InterPro" id="IPR050126">
    <property type="entry name" value="Ap4A_hydrolase"/>
</dbReference>
<dbReference type="Gene3D" id="3.60.21.10">
    <property type="match status" value="1"/>
</dbReference>
<dbReference type="PANTHER" id="PTHR42850">
    <property type="entry name" value="METALLOPHOSPHOESTERASE"/>
    <property type="match status" value="1"/>
</dbReference>
<reference evidence="2 3" key="1">
    <citation type="submission" date="2017-08" db="EMBL/GenBank/DDBJ databases">
        <title>Reclassification of Bisgaard taxon 37 and 44.</title>
        <authorList>
            <person name="Christensen H."/>
        </authorList>
    </citation>
    <scope>NUCLEOTIDE SEQUENCE [LARGE SCALE GENOMIC DNA]</scope>
    <source>
        <strain evidence="2 3">111</strain>
    </source>
</reference>
<feature type="domain" description="Calcineurin-like phosphoesterase" evidence="1">
    <location>
        <begin position="5"/>
        <end position="122"/>
    </location>
</feature>
<dbReference type="PANTHER" id="PTHR42850:SF4">
    <property type="entry name" value="ZINC-DEPENDENT ENDOPOLYPHOSPHATASE"/>
    <property type="match status" value="1"/>
</dbReference>
<gene>
    <name evidence="2" type="ORF">CKF58_03190</name>
</gene>
<dbReference type="Pfam" id="PF00149">
    <property type="entry name" value="Metallophos"/>
    <property type="match status" value="1"/>
</dbReference>
<proteinExistence type="predicted"/>
<organism evidence="2 3">
    <name type="scientific">Psittacicella hinzii</name>
    <dbReference type="NCBI Taxonomy" id="2028575"/>
    <lineage>
        <taxon>Bacteria</taxon>
        <taxon>Pseudomonadati</taxon>
        <taxon>Pseudomonadota</taxon>
        <taxon>Gammaproteobacteria</taxon>
        <taxon>Pasteurellales</taxon>
        <taxon>Psittacicellaceae</taxon>
        <taxon>Psittacicella</taxon>
    </lineage>
</organism>
<dbReference type="EMBL" id="NRJG01000050">
    <property type="protein sequence ID" value="RIY38888.1"/>
    <property type="molecule type" value="Genomic_DNA"/>
</dbReference>
<dbReference type="GO" id="GO:0000298">
    <property type="term" value="F:endopolyphosphatase activity"/>
    <property type="evidence" value="ECO:0007669"/>
    <property type="project" value="TreeGrafter"/>
</dbReference>
<accession>A0A3A1YNT0</accession>
<dbReference type="RefSeq" id="WP_119530903.1">
    <property type="nucleotide sequence ID" value="NZ_JBHSSP010000021.1"/>
</dbReference>
<dbReference type="AlphaFoldDB" id="A0A3A1YNT0"/>
<dbReference type="GO" id="GO:0005737">
    <property type="term" value="C:cytoplasm"/>
    <property type="evidence" value="ECO:0007669"/>
    <property type="project" value="TreeGrafter"/>
</dbReference>
<dbReference type="InterPro" id="IPR004843">
    <property type="entry name" value="Calcineurin-like_PHP"/>
</dbReference>
<dbReference type="SUPFAM" id="SSF56300">
    <property type="entry name" value="Metallo-dependent phosphatases"/>
    <property type="match status" value="1"/>
</dbReference>
<evidence type="ECO:0000259" key="1">
    <source>
        <dbReference type="Pfam" id="PF00149"/>
    </source>
</evidence>
<evidence type="ECO:0000313" key="2">
    <source>
        <dbReference type="EMBL" id="RIY38888.1"/>
    </source>
</evidence>
<dbReference type="GO" id="GO:0006798">
    <property type="term" value="P:polyphosphate catabolic process"/>
    <property type="evidence" value="ECO:0007669"/>
    <property type="project" value="TreeGrafter"/>
</dbReference>
<dbReference type="GO" id="GO:0016791">
    <property type="term" value="F:phosphatase activity"/>
    <property type="evidence" value="ECO:0007669"/>
    <property type="project" value="TreeGrafter"/>
</dbReference>
<dbReference type="Proteomes" id="UP000265916">
    <property type="component" value="Unassembled WGS sequence"/>
</dbReference>
<dbReference type="InterPro" id="IPR029052">
    <property type="entry name" value="Metallo-depent_PP-like"/>
</dbReference>
<keyword evidence="3" id="KW-1185">Reference proteome</keyword>
<evidence type="ECO:0000313" key="3">
    <source>
        <dbReference type="Proteomes" id="UP000265916"/>
    </source>
</evidence>
<sequence>MSKYLIGDIHGCANEFERLLSAIDFNPSKDELYLAGDLVCRGNASVRVIDLAIKHQAQVVLGNNDLRLICLIHGGLPVLERDQVADVMSLDPRKQRYYADYLVSLPLVIAEDEFYLTHASLEPHWSHEQIVTYAKQSQEFIASLSHKQRGYLLGFKYFHHMLQDLSLAQLERRAPQVDFTRMPLVPSTYASLYGVNPQDKQLTTPWLTGSWETDAEFRQFAEMMMVFTVARYKQIRLPQQAGILYPHTSHQAAQFADLQNVQANLGSVLVRDPLQPYADFNLEIRNTSVIDYQQFTYPWFAFKQMHAYLSQHHTEFISHNPNLTLTGFDRPVYFGHWHIGTCVSLPAGIIGTDSSCVEGGYLSAYALPESKVDMQDTNTLLSLAQPIAKVKRLVV</sequence>
<comment type="caution">
    <text evidence="2">The sequence shown here is derived from an EMBL/GenBank/DDBJ whole genome shotgun (WGS) entry which is preliminary data.</text>
</comment>
<name>A0A3A1YNT0_9GAMM</name>